<proteinExistence type="predicted"/>
<sequence length="66" mass="6861">MTYLLSLLDRAPVEAGATAADVLAAAVKLAVAAEELGYHDVSKPAGSIGRRTRPHRSACGDRASVR</sequence>
<feature type="region of interest" description="Disordered" evidence="1">
    <location>
        <begin position="43"/>
        <end position="66"/>
    </location>
</feature>
<protein>
    <submittedName>
        <fullName evidence="2">Uncharacterized protein</fullName>
    </submittedName>
</protein>
<keyword evidence="3" id="KW-1185">Reference proteome</keyword>
<gene>
    <name evidence="2" type="ORF">AS026_13295</name>
</gene>
<dbReference type="AlphaFoldDB" id="A0A109JF46"/>
<name>A0A109JF46_9HYPH</name>
<evidence type="ECO:0000256" key="1">
    <source>
        <dbReference type="SAM" id="MobiDB-lite"/>
    </source>
</evidence>
<comment type="caution">
    <text evidence="2">The sequence shown here is derived from an EMBL/GenBank/DDBJ whole genome shotgun (WGS) entry which is preliminary data.</text>
</comment>
<evidence type="ECO:0000313" key="3">
    <source>
        <dbReference type="Proteomes" id="UP000068164"/>
    </source>
</evidence>
<organism evidence="2 3">
    <name type="scientific">Rhizobium altiplani</name>
    <dbReference type="NCBI Taxonomy" id="1864509"/>
    <lineage>
        <taxon>Bacteria</taxon>
        <taxon>Pseudomonadati</taxon>
        <taxon>Pseudomonadota</taxon>
        <taxon>Alphaproteobacteria</taxon>
        <taxon>Hyphomicrobiales</taxon>
        <taxon>Rhizobiaceae</taxon>
        <taxon>Rhizobium/Agrobacterium group</taxon>
        <taxon>Rhizobium</taxon>
    </lineage>
</organism>
<dbReference type="EMBL" id="LNCD01000103">
    <property type="protein sequence ID" value="KWV47743.1"/>
    <property type="molecule type" value="Genomic_DNA"/>
</dbReference>
<dbReference type="Proteomes" id="UP000068164">
    <property type="component" value="Unassembled WGS sequence"/>
</dbReference>
<reference evidence="2 3" key="1">
    <citation type="submission" date="2015-11" db="EMBL/GenBank/DDBJ databases">
        <title>Draft Genome Sequence of the Strain BR 10423 (Rhizobium sp.) isolated from nodules of Mimosa pudica.</title>
        <authorList>
            <person name="Barauna A.C."/>
            <person name="Zilli J.E."/>
            <person name="Simoes-Araujo J.L."/>
            <person name="Reis V.M."/>
            <person name="James E.K."/>
            <person name="Reis F.B.Jr."/>
            <person name="Rouws L.F."/>
            <person name="Passos S.R."/>
            <person name="Gois S.R."/>
        </authorList>
    </citation>
    <scope>NUCLEOTIDE SEQUENCE [LARGE SCALE GENOMIC DNA]</scope>
    <source>
        <strain evidence="2 3">BR10423</strain>
    </source>
</reference>
<evidence type="ECO:0000313" key="2">
    <source>
        <dbReference type="EMBL" id="KWV47743.1"/>
    </source>
</evidence>
<accession>A0A109JF46</accession>